<feature type="coiled-coil region" evidence="8">
    <location>
        <begin position="188"/>
        <end position="215"/>
    </location>
</feature>
<evidence type="ECO:0000256" key="4">
    <source>
        <dbReference type="ARBA" id="ARBA00023054"/>
    </source>
</evidence>
<dbReference type="Gene3D" id="1.25.40.10">
    <property type="entry name" value="Tetratricopeptide repeat domain"/>
    <property type="match status" value="1"/>
</dbReference>
<comment type="subcellular location">
    <subcellularLocation>
        <location evidence="1">Nucleus</location>
    </subcellularLocation>
</comment>
<keyword evidence="5" id="KW-0539">Nucleus</keyword>
<evidence type="ECO:0000256" key="3">
    <source>
        <dbReference type="ARBA" id="ARBA00022803"/>
    </source>
</evidence>
<sequence>MELRSHVDPAIEIGTLFPVKPLLRTHSDSFHVAHKIPVGDTPYVKAKRVQLVDKDPEKAIALFWAAINAGDRVDSALKDMAIVMKQQNRAEEAIEAIKSLRVRCSDQAQESLDNILLDLYKGNLGWALMQQQNYIEAEAAYRRALLLGPDNNKMCNLGICLMKQGRIVEAKETLRRVRPAMADGPRGMDSHLKAFERAQEMLHDLESELMNNARDKLEQSWLFNSVLGSSSIWQPQPCKDPVPIVLPPVPVLTRGGFADENIDVNRINAAAFVRRENSLNIDAKPFYLKGPQFLDPLTNLKRARSGNGEVANTEKPVKPLEQQVQSKSRRRSLSSGDVSDNKWLELLPDDDAFHESIVAAVLAPVIDMKTNNNTTDATNNKPASSCQENNMGKRLKVFQDITHSLSPRA</sequence>
<evidence type="ECO:0000256" key="5">
    <source>
        <dbReference type="ARBA" id="ARBA00023242"/>
    </source>
</evidence>
<keyword evidence="3 7" id="KW-0802">TPR repeat</keyword>
<evidence type="ECO:0000256" key="8">
    <source>
        <dbReference type="SAM" id="Coils"/>
    </source>
</evidence>
<accession>A0AAV9F801</accession>
<dbReference type="SUPFAM" id="SSF48452">
    <property type="entry name" value="TPR-like"/>
    <property type="match status" value="1"/>
</dbReference>
<organism evidence="10 11">
    <name type="scientific">Acorus calamus</name>
    <name type="common">Sweet flag</name>
    <dbReference type="NCBI Taxonomy" id="4465"/>
    <lineage>
        <taxon>Eukaryota</taxon>
        <taxon>Viridiplantae</taxon>
        <taxon>Streptophyta</taxon>
        <taxon>Embryophyta</taxon>
        <taxon>Tracheophyta</taxon>
        <taxon>Spermatophyta</taxon>
        <taxon>Magnoliopsida</taxon>
        <taxon>Liliopsida</taxon>
        <taxon>Acoraceae</taxon>
        <taxon>Acorus</taxon>
    </lineage>
</organism>
<dbReference type="InterPro" id="IPR019734">
    <property type="entry name" value="TPR_rpt"/>
</dbReference>
<dbReference type="EMBL" id="JAUJYO010000003">
    <property type="protein sequence ID" value="KAK1322000.1"/>
    <property type="molecule type" value="Genomic_DNA"/>
</dbReference>
<feature type="repeat" description="TPR" evidence="7">
    <location>
        <begin position="118"/>
        <end position="151"/>
    </location>
</feature>
<dbReference type="PANTHER" id="PTHR36326">
    <property type="entry name" value="PROTEIN POLLENLESS 3-LIKE 2"/>
    <property type="match status" value="1"/>
</dbReference>
<keyword evidence="2" id="KW-0677">Repeat</keyword>
<keyword evidence="4 8" id="KW-0175">Coiled coil</keyword>
<dbReference type="Pfam" id="PF14559">
    <property type="entry name" value="TPR_19"/>
    <property type="match status" value="1"/>
</dbReference>
<reference evidence="10" key="1">
    <citation type="journal article" date="2023" name="Nat. Commun.">
        <title>Diploid and tetraploid genomes of Acorus and the evolution of monocots.</title>
        <authorList>
            <person name="Ma L."/>
            <person name="Liu K.W."/>
            <person name="Li Z."/>
            <person name="Hsiao Y.Y."/>
            <person name="Qi Y."/>
            <person name="Fu T."/>
            <person name="Tang G.D."/>
            <person name="Zhang D."/>
            <person name="Sun W.H."/>
            <person name="Liu D.K."/>
            <person name="Li Y."/>
            <person name="Chen G.Z."/>
            <person name="Liu X.D."/>
            <person name="Liao X.Y."/>
            <person name="Jiang Y.T."/>
            <person name="Yu X."/>
            <person name="Hao Y."/>
            <person name="Huang J."/>
            <person name="Zhao X.W."/>
            <person name="Ke S."/>
            <person name="Chen Y.Y."/>
            <person name="Wu W.L."/>
            <person name="Hsu J.L."/>
            <person name="Lin Y.F."/>
            <person name="Huang M.D."/>
            <person name="Li C.Y."/>
            <person name="Huang L."/>
            <person name="Wang Z.W."/>
            <person name="Zhao X."/>
            <person name="Zhong W.Y."/>
            <person name="Peng D.H."/>
            <person name="Ahmad S."/>
            <person name="Lan S."/>
            <person name="Zhang J.S."/>
            <person name="Tsai W.C."/>
            <person name="Van de Peer Y."/>
            <person name="Liu Z.J."/>
        </authorList>
    </citation>
    <scope>NUCLEOTIDE SEQUENCE</scope>
    <source>
        <strain evidence="10">CP</strain>
    </source>
</reference>
<keyword evidence="11" id="KW-1185">Reference proteome</keyword>
<feature type="region of interest" description="Disordered" evidence="9">
    <location>
        <begin position="307"/>
        <end position="336"/>
    </location>
</feature>
<dbReference type="GO" id="GO:0005634">
    <property type="term" value="C:nucleus"/>
    <property type="evidence" value="ECO:0007669"/>
    <property type="project" value="UniProtKB-SubCell"/>
</dbReference>
<gene>
    <name evidence="10" type="ORF">QJS10_CPA03g02266</name>
</gene>
<dbReference type="Proteomes" id="UP001180020">
    <property type="component" value="Unassembled WGS sequence"/>
</dbReference>
<dbReference type="InterPro" id="IPR044961">
    <property type="entry name" value="MS5/SDI1"/>
</dbReference>
<evidence type="ECO:0000256" key="7">
    <source>
        <dbReference type="PROSITE-ProRule" id="PRU00339"/>
    </source>
</evidence>
<evidence type="ECO:0000256" key="1">
    <source>
        <dbReference type="ARBA" id="ARBA00004123"/>
    </source>
</evidence>
<name>A0AAV9F801_ACOCL</name>
<evidence type="ECO:0000313" key="10">
    <source>
        <dbReference type="EMBL" id="KAK1322000.1"/>
    </source>
</evidence>
<evidence type="ECO:0000256" key="2">
    <source>
        <dbReference type="ARBA" id="ARBA00022737"/>
    </source>
</evidence>
<evidence type="ECO:0000313" key="11">
    <source>
        <dbReference type="Proteomes" id="UP001180020"/>
    </source>
</evidence>
<comment type="caution">
    <text evidence="10">The sequence shown here is derived from an EMBL/GenBank/DDBJ whole genome shotgun (WGS) entry which is preliminary data.</text>
</comment>
<reference evidence="10" key="2">
    <citation type="submission" date="2023-06" db="EMBL/GenBank/DDBJ databases">
        <authorList>
            <person name="Ma L."/>
            <person name="Liu K.-W."/>
            <person name="Li Z."/>
            <person name="Hsiao Y.-Y."/>
            <person name="Qi Y."/>
            <person name="Fu T."/>
            <person name="Tang G."/>
            <person name="Zhang D."/>
            <person name="Sun W.-H."/>
            <person name="Liu D.-K."/>
            <person name="Li Y."/>
            <person name="Chen G.-Z."/>
            <person name="Liu X.-D."/>
            <person name="Liao X.-Y."/>
            <person name="Jiang Y.-T."/>
            <person name="Yu X."/>
            <person name="Hao Y."/>
            <person name="Huang J."/>
            <person name="Zhao X.-W."/>
            <person name="Ke S."/>
            <person name="Chen Y.-Y."/>
            <person name="Wu W.-L."/>
            <person name="Hsu J.-L."/>
            <person name="Lin Y.-F."/>
            <person name="Huang M.-D."/>
            <person name="Li C.-Y."/>
            <person name="Huang L."/>
            <person name="Wang Z.-W."/>
            <person name="Zhao X."/>
            <person name="Zhong W.-Y."/>
            <person name="Peng D.-H."/>
            <person name="Ahmad S."/>
            <person name="Lan S."/>
            <person name="Zhang J.-S."/>
            <person name="Tsai W.-C."/>
            <person name="Van De Peer Y."/>
            <person name="Liu Z.-J."/>
        </authorList>
    </citation>
    <scope>NUCLEOTIDE SEQUENCE</scope>
    <source>
        <strain evidence="10">CP</strain>
        <tissue evidence="10">Leaves</tissue>
    </source>
</reference>
<evidence type="ECO:0000256" key="9">
    <source>
        <dbReference type="SAM" id="MobiDB-lite"/>
    </source>
</evidence>
<dbReference type="PROSITE" id="PS50005">
    <property type="entry name" value="TPR"/>
    <property type="match status" value="1"/>
</dbReference>
<evidence type="ECO:0000256" key="6">
    <source>
        <dbReference type="ARBA" id="ARBA00025750"/>
    </source>
</evidence>
<dbReference type="AlphaFoldDB" id="A0AAV9F801"/>
<dbReference type="InterPro" id="IPR011990">
    <property type="entry name" value="TPR-like_helical_dom_sf"/>
</dbReference>
<dbReference type="PANTHER" id="PTHR36326:SF24">
    <property type="entry name" value="OS09G0538500 PROTEIN"/>
    <property type="match status" value="1"/>
</dbReference>
<proteinExistence type="inferred from homology"/>
<comment type="similarity">
    <text evidence="6">Belongs to the MS5 protein family.</text>
</comment>
<protein>
    <submittedName>
        <fullName evidence="10">Uncharacterized protein</fullName>
    </submittedName>
</protein>